<dbReference type="Pfam" id="PF18660">
    <property type="entry name" value="Tsi6"/>
    <property type="match status" value="1"/>
</dbReference>
<dbReference type="EMBL" id="JZYN01000062">
    <property type="protein sequence ID" value="KJM58627.1"/>
    <property type="molecule type" value="Genomic_DNA"/>
</dbReference>
<dbReference type="Proteomes" id="UP000033679">
    <property type="component" value="Unassembled WGS sequence"/>
</dbReference>
<feature type="domain" description="Tsi6" evidence="1">
    <location>
        <begin position="7"/>
        <end position="94"/>
    </location>
</feature>
<dbReference type="InterPro" id="IPR040818">
    <property type="entry name" value="Tsi6"/>
</dbReference>
<evidence type="ECO:0000313" key="3">
    <source>
        <dbReference type="Proteomes" id="UP000033679"/>
    </source>
</evidence>
<dbReference type="RefSeq" id="WP_022651396.1">
    <property type="nucleotide sequence ID" value="NZ_BLXF01000002.1"/>
</dbReference>
<sequence>MNEMTMFGYVDRALTLAQKRYADVKNRDPQSPLLQMYDSIVQQLLFLRDLIEGKEKDRAKLWDMTFGMYAGKEFDHSDELFFERLSDAWFIVDQIRRGLKVRLPHEVDTNYNKKKQNLMKKFPDEF</sequence>
<dbReference type="AlphaFoldDB" id="A0A837F883"/>
<evidence type="ECO:0000259" key="1">
    <source>
        <dbReference type="Pfam" id="PF18660"/>
    </source>
</evidence>
<evidence type="ECO:0000313" key="2">
    <source>
        <dbReference type="EMBL" id="KJM58627.1"/>
    </source>
</evidence>
<proteinExistence type="predicted"/>
<comment type="caution">
    <text evidence="2">The sequence shown here is derived from an EMBL/GenBank/DDBJ whole genome shotgun (WGS) entry which is preliminary data.</text>
</comment>
<accession>A0A837F883</accession>
<reference evidence="2 3" key="1">
    <citation type="submission" date="2015-03" db="EMBL/GenBank/DDBJ databases">
        <authorList>
            <person name="McCorrison J."/>
            <person name="Sanka R."/>
            <person name="Adams M."/>
            <person name="Brinkac L."/>
            <person name="Nierman W."/>
            <person name="Sutton G."/>
            <person name="Nelson K."/>
            <person name="Kiedrowski L."/>
            <person name="Guerrero D."/>
            <person name="Bonomo R."/>
        </authorList>
    </citation>
    <scope>NUCLEOTIDE SEQUENCE [LARGE SCALE GENOMIC DNA]</scope>
    <source>
        <strain evidence="2 3">39373</strain>
    </source>
</reference>
<name>A0A837F883_9ENTR</name>
<organism evidence="2 3">
    <name type="scientific">Enterobacter hormaechei subsp. xiangfangensis</name>
    <dbReference type="NCBI Taxonomy" id="1296536"/>
    <lineage>
        <taxon>Bacteria</taxon>
        <taxon>Pseudomonadati</taxon>
        <taxon>Pseudomonadota</taxon>
        <taxon>Gammaproteobacteria</taxon>
        <taxon>Enterobacterales</taxon>
        <taxon>Enterobacteriaceae</taxon>
        <taxon>Enterobacter</taxon>
        <taxon>Enterobacter cloacae complex</taxon>
    </lineage>
</organism>
<gene>
    <name evidence="2" type="ORF">SS59_25630</name>
</gene>
<protein>
    <recommendedName>
        <fullName evidence="1">Tsi6 domain-containing protein</fullName>
    </recommendedName>
</protein>
<dbReference type="KEGG" id="eclx:LI66_12745"/>